<dbReference type="AlphaFoldDB" id="A0A099IBB9"/>
<accession>A0A099IBB9</accession>
<dbReference type="EMBL" id="JQIF01000019">
    <property type="protein sequence ID" value="KGJ54243.1"/>
    <property type="molecule type" value="Genomic_DNA"/>
</dbReference>
<sequence>MKGFEREDQLFSLCGLNCGLCSMHLGGYCPGCGGGAGNQACAIARCAMQKEDTPLYCSACSEFPCERYAEPDAYDSFITHRNRMQDFMRMHTIGAAAYHKEQLEKIEILKELLSDYNDGRRKTLFTLAVNLLELKELRGVMQRLSEVKTDTYTRKEKAELAASLLQEAAAKIPVELKLRKKPKQKSVG</sequence>
<evidence type="ECO:0000313" key="2">
    <source>
        <dbReference type="Proteomes" id="UP000030008"/>
    </source>
</evidence>
<organism evidence="1 2">
    <name type="scientific">Clostridium innocuum</name>
    <dbReference type="NCBI Taxonomy" id="1522"/>
    <lineage>
        <taxon>Bacteria</taxon>
        <taxon>Bacillati</taxon>
        <taxon>Bacillota</taxon>
        <taxon>Clostridia</taxon>
        <taxon>Eubacteriales</taxon>
        <taxon>Clostridiaceae</taxon>
        <taxon>Clostridium</taxon>
    </lineage>
</organism>
<evidence type="ECO:0000313" key="1">
    <source>
        <dbReference type="EMBL" id="KGJ54243.1"/>
    </source>
</evidence>
<dbReference type="Proteomes" id="UP000030008">
    <property type="component" value="Unassembled WGS sequence"/>
</dbReference>
<protein>
    <submittedName>
        <fullName evidence="1">Uncharacterized protein</fullName>
    </submittedName>
</protein>
<proteinExistence type="predicted"/>
<gene>
    <name evidence="1" type="ORF">CIAN88_04735</name>
</gene>
<dbReference type="RefSeq" id="WP_044904353.1">
    <property type="nucleotide sequence ID" value="NZ_CAXUJB010000005.1"/>
</dbReference>
<name>A0A099IBB9_CLOIN</name>
<reference evidence="1 2" key="1">
    <citation type="submission" date="2014-08" db="EMBL/GenBank/DDBJ databases">
        <title>Clostridium innocuum, an unnegligible vancomycin-resistant pathogen causing extra-intestinal infections.</title>
        <authorList>
            <person name="Feng Y."/>
            <person name="Chiu C.-H."/>
        </authorList>
    </citation>
    <scope>NUCLEOTIDE SEQUENCE [LARGE SCALE GENOMIC DNA]</scope>
    <source>
        <strain evidence="1 2">AN88</strain>
    </source>
</reference>
<comment type="caution">
    <text evidence="1">The sequence shown here is derived from an EMBL/GenBank/DDBJ whole genome shotgun (WGS) entry which is preliminary data.</text>
</comment>